<evidence type="ECO:0000256" key="4">
    <source>
        <dbReference type="ARBA" id="ARBA00022786"/>
    </source>
</evidence>
<feature type="site" description="Transition state stabilizer" evidence="7">
    <location>
        <position position="262"/>
    </location>
</feature>
<name>A0A3P8CUZ9_HELPZ</name>
<evidence type="ECO:0000313" key="12">
    <source>
        <dbReference type="WBParaSite" id="HPBE_0001233201-mRNA-1"/>
    </source>
</evidence>
<evidence type="ECO:0000256" key="2">
    <source>
        <dbReference type="ARBA" id="ARBA00009326"/>
    </source>
</evidence>
<evidence type="ECO:0000256" key="3">
    <source>
        <dbReference type="ARBA" id="ARBA00022670"/>
    </source>
</evidence>
<evidence type="ECO:0000259" key="9">
    <source>
        <dbReference type="PROSITE" id="PS52048"/>
    </source>
</evidence>
<protein>
    <recommendedName>
        <fullName evidence="8">Ubiquitin carboxyl-terminal hydrolase</fullName>
        <ecNumber evidence="8">3.4.19.12</ecNumber>
    </recommendedName>
</protein>
<dbReference type="Gene3D" id="3.40.532.10">
    <property type="entry name" value="Peptidase C12, ubiquitin carboxyl-terminal hydrolase"/>
    <property type="match status" value="3"/>
</dbReference>
<dbReference type="GO" id="GO:0006511">
    <property type="term" value="P:ubiquitin-dependent protein catabolic process"/>
    <property type="evidence" value="ECO:0007669"/>
    <property type="project" value="UniProtKB-UniRule"/>
</dbReference>
<comment type="catalytic activity">
    <reaction evidence="1 7 8">
        <text>Thiol-dependent hydrolysis of ester, thioester, amide, peptide and isopeptide bonds formed by the C-terminal Gly of ubiquitin (a 76-residue protein attached to proteins as an intracellular targeting signal).</text>
        <dbReference type="EC" id="3.4.19.12"/>
    </reaction>
</comment>
<evidence type="ECO:0000256" key="8">
    <source>
        <dbReference type="RuleBase" id="RU361215"/>
    </source>
</evidence>
<proteinExistence type="inferred from homology"/>
<keyword evidence="4 7" id="KW-0833">Ubl conjugation pathway</keyword>
<sequence>MAKVVWQPLESNPDIMNPLMAKIGVESVECVDIISFDDDALQHLPKPQYAMILCLPDYKKVDELMAPIYEQLRSQCVTPPSNVFFMEQKIGNACGIFALFHALANIEDLVDLGSGSFHKWLEAAKGVGQPEQVEHHFICYVNKDGTLYEIDSRAPFPRPLGATSGDTLVKDAGAACKHFMEKLDNVSFAAMALFLGKIGVSGVECVDVFSFDQEMLEFLPSPQLALILCFPEREGARPLQVAYDELKSSGFTAPENVFFMKQKIGNACGTFALFHALANLEGVIDLGKGSFYKWLSDAKQVSVEERSDLLLKNDQLAAAHEETAREGETEEPENVEHHFICYVERNGVLYEIDSCAPFPRPLGNISGEVLVSAAGKHVKKLMEEIGDASFSALALVRSS</sequence>
<dbReference type="InterPro" id="IPR038765">
    <property type="entry name" value="Papain-like_cys_pep_sf"/>
</dbReference>
<keyword evidence="6 7" id="KW-0788">Thiol protease</keyword>
<dbReference type="SUPFAM" id="SSF54001">
    <property type="entry name" value="Cysteine proteinases"/>
    <property type="match status" value="2"/>
</dbReference>
<keyword evidence="3 7" id="KW-0645">Protease</keyword>
<evidence type="ECO:0000313" key="10">
    <source>
        <dbReference type="EMBL" id="VDO91748.1"/>
    </source>
</evidence>
<keyword evidence="5 7" id="KW-0378">Hydrolase</keyword>
<dbReference type="InterPro" id="IPR001578">
    <property type="entry name" value="Peptidase_C12_UCH"/>
</dbReference>
<dbReference type="InterPro" id="IPR036959">
    <property type="entry name" value="Peptidase_C12_UCH_sf"/>
</dbReference>
<dbReference type="EC" id="3.4.19.12" evidence="8"/>
<dbReference type="WBParaSite" id="HPBE_0001233201-mRNA-1">
    <property type="protein sequence ID" value="HPBE_0001233201-mRNA-1"/>
    <property type="gene ID" value="HPBE_0001233201"/>
</dbReference>
<keyword evidence="11" id="KW-1185">Reference proteome</keyword>
<dbReference type="PRINTS" id="PR00707">
    <property type="entry name" value="UBCTHYDRLASE"/>
</dbReference>
<feature type="active site" description="Proton donor" evidence="7">
    <location>
        <position position="338"/>
    </location>
</feature>
<dbReference type="AlphaFoldDB" id="A0A3P8CUZ9"/>
<dbReference type="GO" id="GO:0016579">
    <property type="term" value="P:protein deubiquitination"/>
    <property type="evidence" value="ECO:0007669"/>
    <property type="project" value="TreeGrafter"/>
</dbReference>
<dbReference type="OrthoDB" id="427186at2759"/>
<dbReference type="PROSITE" id="PS52048">
    <property type="entry name" value="UCH_DOMAIN"/>
    <property type="match status" value="1"/>
</dbReference>
<evidence type="ECO:0000256" key="6">
    <source>
        <dbReference type="ARBA" id="ARBA00022807"/>
    </source>
</evidence>
<feature type="active site" description="Nucleophile" evidence="7">
    <location>
        <position position="268"/>
    </location>
</feature>
<evidence type="ECO:0000256" key="7">
    <source>
        <dbReference type="PROSITE-ProRule" id="PRU01393"/>
    </source>
</evidence>
<dbReference type="PANTHER" id="PTHR10589">
    <property type="entry name" value="UBIQUITIN CARBOXYL-TERMINAL HYDROLASE"/>
    <property type="match status" value="1"/>
</dbReference>
<evidence type="ECO:0000313" key="11">
    <source>
        <dbReference type="Proteomes" id="UP000050761"/>
    </source>
</evidence>
<dbReference type="CDD" id="cd09616">
    <property type="entry name" value="Peptidase_C12_UCH_L1_L3"/>
    <property type="match status" value="2"/>
</dbReference>
<dbReference type="GO" id="GO:0005737">
    <property type="term" value="C:cytoplasm"/>
    <property type="evidence" value="ECO:0007669"/>
    <property type="project" value="TreeGrafter"/>
</dbReference>
<dbReference type="PANTHER" id="PTHR10589:SF17">
    <property type="entry name" value="UBIQUITIN CARBOXYL-TERMINAL HYDROLASE"/>
    <property type="match status" value="1"/>
</dbReference>
<comment type="similarity">
    <text evidence="2 7 8">Belongs to the peptidase C12 family.</text>
</comment>
<evidence type="ECO:0000256" key="5">
    <source>
        <dbReference type="ARBA" id="ARBA00022801"/>
    </source>
</evidence>
<evidence type="ECO:0000256" key="1">
    <source>
        <dbReference type="ARBA" id="ARBA00000707"/>
    </source>
</evidence>
<gene>
    <name evidence="10" type="ORF">HPBE_LOCUS12333</name>
</gene>
<feature type="site" description="Important for enzyme activity" evidence="7">
    <location>
        <position position="353"/>
    </location>
</feature>
<organism evidence="10">
    <name type="scientific">Heligmosomoides polygyrus</name>
    <name type="common">Parasitic roundworm</name>
    <dbReference type="NCBI Taxonomy" id="6339"/>
    <lineage>
        <taxon>Eukaryota</taxon>
        <taxon>Metazoa</taxon>
        <taxon>Ecdysozoa</taxon>
        <taxon>Nematoda</taxon>
        <taxon>Chromadorea</taxon>
        <taxon>Rhabditida</taxon>
        <taxon>Rhabditina</taxon>
        <taxon>Rhabditomorpha</taxon>
        <taxon>Strongyloidea</taxon>
        <taxon>Heligmosomidae</taxon>
        <taxon>Heligmosomoides</taxon>
    </lineage>
</organism>
<dbReference type="GO" id="GO:0004843">
    <property type="term" value="F:cysteine-type deubiquitinase activity"/>
    <property type="evidence" value="ECO:0007669"/>
    <property type="project" value="UniProtKB-UniRule"/>
</dbReference>
<feature type="domain" description="UCH catalytic" evidence="9">
    <location>
        <begin position="5"/>
        <end position="397"/>
    </location>
</feature>
<dbReference type="EMBL" id="UZAH01027456">
    <property type="protein sequence ID" value="VDO91748.1"/>
    <property type="molecule type" value="Genomic_DNA"/>
</dbReference>
<accession>A0A3P8CUZ9</accession>
<reference evidence="12" key="2">
    <citation type="submission" date="2019-09" db="UniProtKB">
        <authorList>
            <consortium name="WormBaseParasite"/>
        </authorList>
    </citation>
    <scope>IDENTIFICATION</scope>
</reference>
<reference evidence="10 11" key="1">
    <citation type="submission" date="2018-11" db="EMBL/GenBank/DDBJ databases">
        <authorList>
            <consortium name="Pathogen Informatics"/>
        </authorList>
    </citation>
    <scope>NUCLEOTIDE SEQUENCE [LARGE SCALE GENOMIC DNA]</scope>
</reference>
<dbReference type="Proteomes" id="UP000050761">
    <property type="component" value="Unassembled WGS sequence"/>
</dbReference>
<dbReference type="Pfam" id="PF01088">
    <property type="entry name" value="Peptidase_C12"/>
    <property type="match status" value="3"/>
</dbReference>